<dbReference type="PANTHER" id="PTHR31713">
    <property type="entry name" value="OS02G0177800 PROTEIN"/>
    <property type="match status" value="1"/>
</dbReference>
<evidence type="ECO:0000259" key="2">
    <source>
        <dbReference type="Pfam" id="PF20451"/>
    </source>
</evidence>
<feature type="domain" description="Calmodulin binding protein-like N-terminal" evidence="1">
    <location>
        <begin position="143"/>
        <end position="288"/>
    </location>
</feature>
<dbReference type="GO" id="GO:0005634">
    <property type="term" value="C:nucleus"/>
    <property type="evidence" value="ECO:0007669"/>
    <property type="project" value="TreeGrafter"/>
</dbReference>
<accession>A0AAV6MUJ9</accession>
<sequence>MKPPKWRGTEPVMAKERSARSWKLEAWKKWRQEFISQCQINLRTVGALTRPGGQSTQCEKFKTLKKRAFHIYHGDGYGAPNQESKRINILGTAFLEDSMFTILEPLIRKVVREETDCAVTKIFLSSSSSSISEAETTTAGFSMQLLFDGKLPDQIFTNNPLKAEGGKPLEIHLCYANSKTVVESGPLSSAKVDFSVISGLCSRDQDDWTEEEFNSKILSERDGKRPLLAGSQSIVLKNGVGVIRDLSITDNSSWIPNRKFILGAKISHKNSGEYRVKPARSYPFSVKDCRGERYMKHHPPSVQDEVWRLENIRKDGKFHHQLTRHNIHTVEDFLRLNETNQRKLRSILDPMSDRMWQKVLDHAKTSITSNCTVPRCPNGWDGAIVEDLKQPICMNRFDEQPTFKPPSTYRQAGPISPNQRLHPLPVVIHSQENLQICAPNTNNGEEDGIPSIFQIHNSHADQIFPPILQPDYIVDDCTLLMQTPVYYPPATFGHGNELLPSSSYAAEAGAMSVESSKWKRKSQYSDVVSPCSGSKMSSSYIGSLVGQGLGSLCEDATTFLILLLWWRTW</sequence>
<dbReference type="GO" id="GO:0043565">
    <property type="term" value="F:sequence-specific DNA binding"/>
    <property type="evidence" value="ECO:0007669"/>
    <property type="project" value="TreeGrafter"/>
</dbReference>
<name>A0AAV6MUJ9_9ROSI</name>
<dbReference type="GO" id="GO:0003700">
    <property type="term" value="F:DNA-binding transcription factor activity"/>
    <property type="evidence" value="ECO:0007669"/>
    <property type="project" value="TreeGrafter"/>
</dbReference>
<evidence type="ECO:0000259" key="1">
    <source>
        <dbReference type="Pfam" id="PF07887"/>
    </source>
</evidence>
<dbReference type="GO" id="GO:0005516">
    <property type="term" value="F:calmodulin binding"/>
    <property type="evidence" value="ECO:0007669"/>
    <property type="project" value="InterPro"/>
</dbReference>
<protein>
    <submittedName>
        <fullName evidence="3">Calmodulin-binding protein 60 E</fullName>
    </submittedName>
</protein>
<dbReference type="EMBL" id="JAGKQH010000012">
    <property type="protein sequence ID" value="KAG6586231.1"/>
    <property type="molecule type" value="Genomic_DNA"/>
</dbReference>
<evidence type="ECO:0000313" key="4">
    <source>
        <dbReference type="Proteomes" id="UP000685013"/>
    </source>
</evidence>
<dbReference type="Proteomes" id="UP000685013">
    <property type="component" value="Chromosome 12"/>
</dbReference>
<keyword evidence="4" id="KW-1185">Reference proteome</keyword>
<dbReference type="InterPro" id="IPR046831">
    <property type="entry name" value="Calmodulin_bind_N"/>
</dbReference>
<dbReference type="AlphaFoldDB" id="A0AAV6MUJ9"/>
<feature type="non-terminal residue" evidence="3">
    <location>
        <position position="1"/>
    </location>
</feature>
<dbReference type="Pfam" id="PF20451">
    <property type="entry name" value="Calmod_bind_M"/>
    <property type="match status" value="1"/>
</dbReference>
<organism evidence="3 4">
    <name type="scientific">Cucurbita argyrosperma subsp. sororia</name>
    <dbReference type="NCBI Taxonomy" id="37648"/>
    <lineage>
        <taxon>Eukaryota</taxon>
        <taxon>Viridiplantae</taxon>
        <taxon>Streptophyta</taxon>
        <taxon>Embryophyta</taxon>
        <taxon>Tracheophyta</taxon>
        <taxon>Spermatophyta</taxon>
        <taxon>Magnoliopsida</taxon>
        <taxon>eudicotyledons</taxon>
        <taxon>Gunneridae</taxon>
        <taxon>Pentapetalae</taxon>
        <taxon>rosids</taxon>
        <taxon>fabids</taxon>
        <taxon>Cucurbitales</taxon>
        <taxon>Cucurbitaceae</taxon>
        <taxon>Cucurbiteae</taxon>
        <taxon>Cucurbita</taxon>
    </lineage>
</organism>
<dbReference type="PANTHER" id="PTHR31713:SF43">
    <property type="entry name" value="CALMODULIN-BINDING PROTEIN 60 G"/>
    <property type="match status" value="1"/>
</dbReference>
<dbReference type="InterPro" id="IPR046830">
    <property type="entry name" value="Calmod_bind_M"/>
</dbReference>
<proteinExistence type="predicted"/>
<feature type="domain" description="Calmodulin binding protein central" evidence="2">
    <location>
        <begin position="302"/>
        <end position="366"/>
    </location>
</feature>
<dbReference type="InterPro" id="IPR012416">
    <property type="entry name" value="CBP60"/>
</dbReference>
<dbReference type="GO" id="GO:0080142">
    <property type="term" value="P:regulation of salicylic acid biosynthetic process"/>
    <property type="evidence" value="ECO:0007669"/>
    <property type="project" value="TreeGrafter"/>
</dbReference>
<comment type="caution">
    <text evidence="3">The sequence shown here is derived from an EMBL/GenBank/DDBJ whole genome shotgun (WGS) entry which is preliminary data.</text>
</comment>
<reference evidence="3 4" key="1">
    <citation type="journal article" date="2021" name="Hortic Res">
        <title>The domestication of Cucurbita argyrosperma as revealed by the genome of its wild relative.</title>
        <authorList>
            <person name="Barrera-Redondo J."/>
            <person name="Sanchez-de la Vega G."/>
            <person name="Aguirre-Liguori J.A."/>
            <person name="Castellanos-Morales G."/>
            <person name="Gutierrez-Guerrero Y.T."/>
            <person name="Aguirre-Dugua X."/>
            <person name="Aguirre-Planter E."/>
            <person name="Tenaillon M.I."/>
            <person name="Lira-Saade R."/>
            <person name="Eguiarte L.E."/>
        </authorList>
    </citation>
    <scope>NUCLEOTIDE SEQUENCE [LARGE SCALE GENOMIC DNA]</scope>
    <source>
        <strain evidence="3">JBR-2021</strain>
    </source>
</reference>
<evidence type="ECO:0000313" key="3">
    <source>
        <dbReference type="EMBL" id="KAG6586231.1"/>
    </source>
</evidence>
<gene>
    <name evidence="3" type="primary">CBP60E</name>
    <name evidence="3" type="ORF">SDJN03_18964</name>
</gene>
<dbReference type="Pfam" id="PF07887">
    <property type="entry name" value="Calmodulin_bind"/>
    <property type="match status" value="1"/>
</dbReference>